<feature type="region of interest" description="Disordered" evidence="1">
    <location>
        <begin position="126"/>
        <end position="214"/>
    </location>
</feature>
<evidence type="ECO:0000256" key="1">
    <source>
        <dbReference type="SAM" id="MobiDB-lite"/>
    </source>
</evidence>
<dbReference type="EMBL" id="CAJVPI010000015">
    <property type="protein sequence ID" value="CAG8456273.1"/>
    <property type="molecule type" value="Genomic_DNA"/>
</dbReference>
<feature type="compositionally biased region" description="Basic residues" evidence="1">
    <location>
        <begin position="1"/>
        <end position="11"/>
    </location>
</feature>
<feature type="compositionally biased region" description="Low complexity" evidence="1">
    <location>
        <begin position="127"/>
        <end position="138"/>
    </location>
</feature>
<feature type="compositionally biased region" description="Polar residues" evidence="1">
    <location>
        <begin position="178"/>
        <end position="192"/>
    </location>
</feature>
<evidence type="ECO:0000259" key="2">
    <source>
        <dbReference type="PROSITE" id="PS00028"/>
    </source>
</evidence>
<reference evidence="3" key="1">
    <citation type="submission" date="2021-06" db="EMBL/GenBank/DDBJ databases">
        <authorList>
            <person name="Kallberg Y."/>
            <person name="Tangrot J."/>
            <person name="Rosling A."/>
        </authorList>
    </citation>
    <scope>NUCLEOTIDE SEQUENCE</scope>
    <source>
        <strain evidence="3">BR232B</strain>
    </source>
</reference>
<feature type="compositionally biased region" description="Low complexity" evidence="1">
    <location>
        <begin position="196"/>
        <end position="213"/>
    </location>
</feature>
<dbReference type="Proteomes" id="UP000789739">
    <property type="component" value="Unassembled WGS sequence"/>
</dbReference>
<dbReference type="PROSITE" id="PS00028">
    <property type="entry name" value="ZINC_FINGER_C2H2_1"/>
    <property type="match status" value="1"/>
</dbReference>
<evidence type="ECO:0000313" key="3">
    <source>
        <dbReference type="EMBL" id="CAG8456273.1"/>
    </source>
</evidence>
<feature type="region of interest" description="Disordered" evidence="1">
    <location>
        <begin position="1"/>
        <end position="38"/>
    </location>
</feature>
<name>A0A9N8VPA9_9GLOM</name>
<dbReference type="OrthoDB" id="3222551at2759"/>
<protein>
    <submittedName>
        <fullName evidence="3">3984_t:CDS:1</fullName>
    </submittedName>
</protein>
<organism evidence="3 4">
    <name type="scientific">Paraglomus brasilianum</name>
    <dbReference type="NCBI Taxonomy" id="144538"/>
    <lineage>
        <taxon>Eukaryota</taxon>
        <taxon>Fungi</taxon>
        <taxon>Fungi incertae sedis</taxon>
        <taxon>Mucoromycota</taxon>
        <taxon>Glomeromycotina</taxon>
        <taxon>Glomeromycetes</taxon>
        <taxon>Paraglomerales</taxon>
        <taxon>Paraglomeraceae</taxon>
        <taxon>Paraglomus</taxon>
    </lineage>
</organism>
<dbReference type="AlphaFoldDB" id="A0A9N8VPA9"/>
<evidence type="ECO:0000313" key="4">
    <source>
        <dbReference type="Proteomes" id="UP000789739"/>
    </source>
</evidence>
<dbReference type="InterPro" id="IPR013087">
    <property type="entry name" value="Znf_C2H2_type"/>
</dbReference>
<proteinExistence type="predicted"/>
<feature type="domain" description="C2H2-type" evidence="2">
    <location>
        <begin position="84"/>
        <end position="107"/>
    </location>
</feature>
<keyword evidence="4" id="KW-1185">Reference proteome</keyword>
<accession>A0A9N8VPA9</accession>
<gene>
    <name evidence="3" type="ORF">PBRASI_LOCUS332</name>
</gene>
<sequence length="293" mass="31771">MENLPRRRSKRPATVAARSIIERSSDNEESTSDPIDSSPAENIIKAVEYAPSKTTIIDTITTDDDVSRCVGYKANIYDTSLVVCTWNGCNRYFTIWNKFVYHRTREHNTTDLAKDIWVFGNIKKGESSNSASGETSGSGKDGLTGKGATVSSEDRESGTMGNGGKLEEAAPKTKKVRQNTGPQPEVNSQNDAASGLSQSQANKLAASSASSNSHPVYSLAYDTAEPRYYTTLMIPPYGIGPYGEIHPPPPRYDGYGEMAYSGFYNGPGAGNGHRRFMGSMGSMGNQQPPRRGR</sequence>
<comment type="caution">
    <text evidence="3">The sequence shown here is derived from an EMBL/GenBank/DDBJ whole genome shotgun (WGS) entry which is preliminary data.</text>
</comment>